<feature type="domain" description="BHLH" evidence="1">
    <location>
        <begin position="86"/>
        <end position="142"/>
    </location>
</feature>
<evidence type="ECO:0000259" key="1">
    <source>
        <dbReference type="PROSITE" id="PS50888"/>
    </source>
</evidence>
<dbReference type="OrthoDB" id="10308537at2759"/>
<reference evidence="3" key="1">
    <citation type="submission" date="2017-10" db="EMBL/GenBank/DDBJ databases">
        <title>Rapid genome shrinkage in a self-fertile nematode reveals novel sperm competition proteins.</title>
        <authorList>
            <person name="Yin D."/>
            <person name="Schwarz E.M."/>
            <person name="Thomas C.G."/>
            <person name="Felde R.L."/>
            <person name="Korf I.F."/>
            <person name="Cutter A.D."/>
            <person name="Schartner C.M."/>
            <person name="Ralston E.J."/>
            <person name="Meyer B.J."/>
            <person name="Haag E.S."/>
        </authorList>
    </citation>
    <scope>NUCLEOTIDE SEQUENCE [LARGE SCALE GENOMIC DNA]</scope>
    <source>
        <strain evidence="3">JU1422</strain>
    </source>
</reference>
<dbReference type="STRING" id="1611254.A0A2G5SES3"/>
<dbReference type="GO" id="GO:0046983">
    <property type="term" value="F:protein dimerization activity"/>
    <property type="evidence" value="ECO:0007669"/>
    <property type="project" value="InterPro"/>
</dbReference>
<sequence>MHPAVYDMPYLIQKSRMEKKRVADCKNVIEEMKSILISKGYRLPGQMTSQELILFEVVMVLKGVDLKLDFGKRVLRTTPNKMTREEIQELKKTREQYRRNKIDAACSHLEEFLIVNNLNKPFGSKLTRLQMLQLVRDHLKALPNITFEAPLSPPLKHSIDGILASRKSSTPSPFIDTTVYKPVEADESNNMKYEQYSQLLSTFFASLISKNQSILVPDVSEEDEIIDIVG</sequence>
<evidence type="ECO:0000313" key="3">
    <source>
        <dbReference type="Proteomes" id="UP000230233"/>
    </source>
</evidence>
<dbReference type="PROSITE" id="PS50888">
    <property type="entry name" value="BHLH"/>
    <property type="match status" value="1"/>
</dbReference>
<dbReference type="InterPro" id="IPR036638">
    <property type="entry name" value="HLH_DNA-bd_sf"/>
</dbReference>
<proteinExistence type="predicted"/>
<dbReference type="Proteomes" id="UP000230233">
    <property type="component" value="Unassembled WGS sequence"/>
</dbReference>
<keyword evidence="3" id="KW-1185">Reference proteome</keyword>
<dbReference type="SUPFAM" id="SSF47459">
    <property type="entry name" value="HLH, helix-loop-helix DNA-binding domain"/>
    <property type="match status" value="1"/>
</dbReference>
<accession>A0A2G5SES3</accession>
<gene>
    <name evidence="2" type="ORF">B9Z55_027676</name>
</gene>
<protein>
    <recommendedName>
        <fullName evidence="1">BHLH domain-containing protein</fullName>
    </recommendedName>
</protein>
<comment type="caution">
    <text evidence="2">The sequence shown here is derived from an EMBL/GenBank/DDBJ whole genome shotgun (WGS) entry which is preliminary data.</text>
</comment>
<organism evidence="2 3">
    <name type="scientific">Caenorhabditis nigoni</name>
    <dbReference type="NCBI Taxonomy" id="1611254"/>
    <lineage>
        <taxon>Eukaryota</taxon>
        <taxon>Metazoa</taxon>
        <taxon>Ecdysozoa</taxon>
        <taxon>Nematoda</taxon>
        <taxon>Chromadorea</taxon>
        <taxon>Rhabditida</taxon>
        <taxon>Rhabditina</taxon>
        <taxon>Rhabditomorpha</taxon>
        <taxon>Rhabditoidea</taxon>
        <taxon>Rhabditidae</taxon>
        <taxon>Peloderinae</taxon>
        <taxon>Caenorhabditis</taxon>
    </lineage>
</organism>
<dbReference type="InterPro" id="IPR011598">
    <property type="entry name" value="bHLH_dom"/>
</dbReference>
<name>A0A2G5SES3_9PELO</name>
<dbReference type="EMBL" id="PDUG01000012">
    <property type="protein sequence ID" value="PIC13564.1"/>
    <property type="molecule type" value="Genomic_DNA"/>
</dbReference>
<evidence type="ECO:0000313" key="2">
    <source>
        <dbReference type="EMBL" id="PIC13564.1"/>
    </source>
</evidence>
<dbReference type="AlphaFoldDB" id="A0A2G5SES3"/>